<proteinExistence type="inferred from homology"/>
<comment type="caution">
    <text evidence="11">The sequence shown here is derived from an EMBL/GenBank/DDBJ whole genome shotgun (WGS) entry which is preliminary data.</text>
</comment>
<reference evidence="12" key="1">
    <citation type="journal article" date="2019" name="Int. J. Syst. Evol. Microbiol.">
        <title>The Global Catalogue of Microorganisms (GCM) 10K type strain sequencing project: providing services to taxonomists for standard genome sequencing and annotation.</title>
        <authorList>
            <consortium name="The Broad Institute Genomics Platform"/>
            <consortium name="The Broad Institute Genome Sequencing Center for Infectious Disease"/>
            <person name="Wu L."/>
            <person name="Ma J."/>
        </authorList>
    </citation>
    <scope>NUCLEOTIDE SEQUENCE [LARGE SCALE GENOMIC DNA]</scope>
    <source>
        <strain evidence="12">KCTC 33676</strain>
    </source>
</reference>
<evidence type="ECO:0000256" key="6">
    <source>
        <dbReference type="ARBA" id="ARBA00022747"/>
    </source>
</evidence>
<dbReference type="SUPFAM" id="SSF116734">
    <property type="entry name" value="DNA methylase specificity domain"/>
    <property type="match status" value="1"/>
</dbReference>
<dbReference type="RefSeq" id="WP_379928386.1">
    <property type="nucleotide sequence ID" value="NZ_JBHUMM010000007.1"/>
</dbReference>
<evidence type="ECO:0000256" key="5">
    <source>
        <dbReference type="ARBA" id="ARBA00022691"/>
    </source>
</evidence>
<keyword evidence="5" id="KW-0949">S-adenosyl-L-methionine</keyword>
<protein>
    <recommendedName>
        <fullName evidence="2">site-specific DNA-methyltransferase (adenine-specific)</fullName>
        <ecNumber evidence="2">2.1.1.72</ecNumber>
    </recommendedName>
</protein>
<dbReference type="InterPro" id="IPR000055">
    <property type="entry name" value="Restrct_endonuc_typeI_TRD"/>
</dbReference>
<organism evidence="11 12">
    <name type="scientific">Marinicrinis sediminis</name>
    <dbReference type="NCBI Taxonomy" id="1652465"/>
    <lineage>
        <taxon>Bacteria</taxon>
        <taxon>Bacillati</taxon>
        <taxon>Bacillota</taxon>
        <taxon>Bacilli</taxon>
        <taxon>Bacillales</taxon>
        <taxon>Paenibacillaceae</taxon>
    </lineage>
</organism>
<dbReference type="PANTHER" id="PTHR42933:SF3">
    <property type="entry name" value="TYPE I RESTRICTION ENZYME MJAVIII METHYLASE SUBUNIT"/>
    <property type="match status" value="1"/>
</dbReference>
<dbReference type="EC" id="2.1.1.72" evidence="2"/>
<dbReference type="EMBL" id="JBHUMM010000007">
    <property type="protein sequence ID" value="MFD2670965.1"/>
    <property type="molecule type" value="Genomic_DNA"/>
</dbReference>
<feature type="domain" description="DNA methylase adenine-specific" evidence="10">
    <location>
        <begin position="127"/>
        <end position="428"/>
    </location>
</feature>
<dbReference type="InterPro" id="IPR036890">
    <property type="entry name" value="HATPase_C_sf"/>
</dbReference>
<dbReference type="Proteomes" id="UP001597497">
    <property type="component" value="Unassembled WGS sequence"/>
</dbReference>
<dbReference type="Gene3D" id="3.90.220.20">
    <property type="entry name" value="DNA methylase specificity domains"/>
    <property type="match status" value="1"/>
</dbReference>
<dbReference type="PRINTS" id="PR00507">
    <property type="entry name" value="N12N6MTFRASE"/>
</dbReference>
<gene>
    <name evidence="11" type="ORF">ACFSUC_05000</name>
</gene>
<dbReference type="Pfam" id="PF02384">
    <property type="entry name" value="N6_Mtase"/>
    <property type="match status" value="1"/>
</dbReference>
<keyword evidence="3 11" id="KW-0489">Methyltransferase</keyword>
<evidence type="ECO:0000256" key="7">
    <source>
        <dbReference type="ARBA" id="ARBA00023125"/>
    </source>
</evidence>
<dbReference type="CDD" id="cd16961">
    <property type="entry name" value="RMtype1_S_TRD-CR_like"/>
    <property type="match status" value="1"/>
</dbReference>
<evidence type="ECO:0000259" key="10">
    <source>
        <dbReference type="Pfam" id="PF02384"/>
    </source>
</evidence>
<evidence type="ECO:0000256" key="4">
    <source>
        <dbReference type="ARBA" id="ARBA00022679"/>
    </source>
</evidence>
<keyword evidence="12" id="KW-1185">Reference proteome</keyword>
<keyword evidence="4" id="KW-0808">Transferase</keyword>
<name>A0ABW5R8L9_9BACL</name>
<keyword evidence="6" id="KW-0680">Restriction system</keyword>
<dbReference type="InterPro" id="IPR051537">
    <property type="entry name" value="DNA_Adenine_Mtase"/>
</dbReference>
<accession>A0ABW5R8L9</accession>
<evidence type="ECO:0000256" key="1">
    <source>
        <dbReference type="ARBA" id="ARBA00010923"/>
    </source>
</evidence>
<keyword evidence="7" id="KW-0238">DNA-binding</keyword>
<evidence type="ECO:0000256" key="3">
    <source>
        <dbReference type="ARBA" id="ARBA00022603"/>
    </source>
</evidence>
<evidence type="ECO:0000313" key="12">
    <source>
        <dbReference type="Proteomes" id="UP001597497"/>
    </source>
</evidence>
<comment type="similarity">
    <text evidence="1">Belongs to the type-I restriction system S methylase family.</text>
</comment>
<evidence type="ECO:0000256" key="2">
    <source>
        <dbReference type="ARBA" id="ARBA00011900"/>
    </source>
</evidence>
<dbReference type="SUPFAM" id="SSF55874">
    <property type="entry name" value="ATPase domain of HSP90 chaperone/DNA topoisomerase II/histidine kinase"/>
    <property type="match status" value="1"/>
</dbReference>
<dbReference type="Gene3D" id="3.30.565.10">
    <property type="entry name" value="Histidine kinase-like ATPase, C-terminal domain"/>
    <property type="match status" value="1"/>
</dbReference>
<sequence>MYDYDKIEIFKHRLSRILDIVRSDISVRNYDLDLYVLSLVFLKRVADNTPHIQRLWKHIRNNATHLRESRIVASELDKTFSELDEYLGKYNNLFHGIKFENCNFMTSIYAIIAYLDSLSLSSDEISDHDMGVAFEYLIQRLRFYSLGVRPYPDEIKKLLVNLLDVKQNERVYDPFCGTGGFLTEIITNAREYSVESKRISIFGQEKDSKNHSICIMNFIMHGEYDVNIFFGDTLLHPGNIHDNQITQFDKIITRIPFSVRSDNYYSEYVHDRYGRFQYGLAPRKSSDYAFIQHIISSLKQNGRAIVVVDDRLLASEGNEREIRRRIIENDLIEAVVSIPMKVSSFSKKSFSLLVLKKNKESYKTGKVLFINGLWYSDFDGKRHMSNVSLDTVAEILKKYDEVEGTSRVVSLIEIQENNFSLNVNRYDSIFIENEVLLKKGIGKKLRDVFEIVSDVFIRQTEEDEHGLPYVRIRDLNESIKEKYINTNEIERRRMLINKEVLSKQAIIISLLGEKLKPTIYDTEHSPTKEIIIGQNLLALVPRVRLINIEYLYYQLYSPRVLNQIAKLRAGTIPRIKKNDFLNIVINVPDLKSQEEYIKEQKLSLIEIESLRDFSIEKENELERTAQDAQKEIISTLSHNALPYIFYIHSNISILRKFLYSKGMLDEFVENPIQNTKDIDIELLIASESSLVRDSIRGIFDRLEVYTKTLEEYIDRTNKIIKLDLKKSDFKIVNLCDFLNELVDIHRREIKDKYQISVDCLKNIYLNMHEVSFRELFNQLFRNAEMHAFDMKNNKKNKNTIRIKVTENGDFLNIIYTNNGRPFDLSKNDYISPLKKGRESNGQGLGGAYINKVIGAHSGRLEINQRDSGMELHFILPLKENL</sequence>
<dbReference type="SUPFAM" id="SSF53335">
    <property type="entry name" value="S-adenosyl-L-methionine-dependent methyltransferases"/>
    <property type="match status" value="1"/>
</dbReference>
<evidence type="ECO:0000313" key="11">
    <source>
        <dbReference type="EMBL" id="MFD2670965.1"/>
    </source>
</evidence>
<dbReference type="GO" id="GO:0008168">
    <property type="term" value="F:methyltransferase activity"/>
    <property type="evidence" value="ECO:0007669"/>
    <property type="project" value="UniProtKB-KW"/>
</dbReference>
<evidence type="ECO:0000259" key="9">
    <source>
        <dbReference type="Pfam" id="PF01420"/>
    </source>
</evidence>
<dbReference type="InterPro" id="IPR044946">
    <property type="entry name" value="Restrct_endonuc_typeI_TRD_sf"/>
</dbReference>
<dbReference type="InterPro" id="IPR003356">
    <property type="entry name" value="DNA_methylase_A-5"/>
</dbReference>
<dbReference type="Pfam" id="PF01420">
    <property type="entry name" value="Methylase_S"/>
    <property type="match status" value="1"/>
</dbReference>
<dbReference type="Gene3D" id="3.40.50.150">
    <property type="entry name" value="Vaccinia Virus protein VP39"/>
    <property type="match status" value="1"/>
</dbReference>
<dbReference type="PANTHER" id="PTHR42933">
    <property type="entry name" value="SLR6095 PROTEIN"/>
    <property type="match status" value="1"/>
</dbReference>
<comment type="catalytic activity">
    <reaction evidence="8">
        <text>a 2'-deoxyadenosine in DNA + S-adenosyl-L-methionine = an N(6)-methyl-2'-deoxyadenosine in DNA + S-adenosyl-L-homocysteine + H(+)</text>
        <dbReference type="Rhea" id="RHEA:15197"/>
        <dbReference type="Rhea" id="RHEA-COMP:12418"/>
        <dbReference type="Rhea" id="RHEA-COMP:12419"/>
        <dbReference type="ChEBI" id="CHEBI:15378"/>
        <dbReference type="ChEBI" id="CHEBI:57856"/>
        <dbReference type="ChEBI" id="CHEBI:59789"/>
        <dbReference type="ChEBI" id="CHEBI:90615"/>
        <dbReference type="ChEBI" id="CHEBI:90616"/>
        <dbReference type="EC" id="2.1.1.72"/>
    </reaction>
</comment>
<dbReference type="GO" id="GO:0032259">
    <property type="term" value="P:methylation"/>
    <property type="evidence" value="ECO:0007669"/>
    <property type="project" value="UniProtKB-KW"/>
</dbReference>
<evidence type="ECO:0000256" key="8">
    <source>
        <dbReference type="ARBA" id="ARBA00047942"/>
    </source>
</evidence>
<feature type="domain" description="Type I restriction modification DNA specificity" evidence="9">
    <location>
        <begin position="443"/>
        <end position="596"/>
    </location>
</feature>
<dbReference type="InterPro" id="IPR029063">
    <property type="entry name" value="SAM-dependent_MTases_sf"/>
</dbReference>